<evidence type="ECO:0000313" key="2">
    <source>
        <dbReference type="Proteomes" id="UP000058857"/>
    </source>
</evidence>
<reference evidence="1 2" key="1">
    <citation type="journal article" date="2015" name="PLoS Negl. Trop. Dis.">
        <title>Distribution of Plasmids in Distinct Leptospira Pathogenic Species.</title>
        <authorList>
            <person name="Wang Y."/>
            <person name="Zhuang X."/>
            <person name="Zhong Y."/>
            <person name="Zhang C."/>
            <person name="Zhang Y."/>
            <person name="Zeng L."/>
            <person name="Zhu Y."/>
            <person name="He P."/>
            <person name="Dong K."/>
            <person name="Pal U."/>
            <person name="Guo X."/>
            <person name="Qin J."/>
        </authorList>
    </citation>
    <scope>NUCLEOTIDE SEQUENCE [LARGE SCALE GENOMIC DNA]</scope>
    <source>
        <strain evidence="1 2">56604</strain>
    </source>
</reference>
<evidence type="ECO:0000313" key="1">
    <source>
        <dbReference type="EMBL" id="ALO26714.1"/>
    </source>
</evidence>
<dbReference type="EMBL" id="CP012029">
    <property type="protein sequence ID" value="ALO26714.1"/>
    <property type="molecule type" value="Genomic_DNA"/>
</dbReference>
<organism evidence="1">
    <name type="scientific">Leptospira borgpetersenii serovar Ballum</name>
    <dbReference type="NCBI Taxonomy" id="280505"/>
    <lineage>
        <taxon>Bacteria</taxon>
        <taxon>Pseudomonadati</taxon>
        <taxon>Spirochaetota</taxon>
        <taxon>Spirochaetia</taxon>
        <taxon>Leptospirales</taxon>
        <taxon>Leptospiraceae</taxon>
        <taxon>Leptospira</taxon>
    </lineage>
</organism>
<dbReference type="PATRIC" id="fig|280505.15.peg.2424"/>
<dbReference type="AlphaFoldDB" id="A0A0S2ISU1"/>
<gene>
    <name evidence="1" type="ORF">LBBP_02476</name>
</gene>
<accession>A0A0S2ISU1</accession>
<dbReference type="Proteomes" id="UP000058857">
    <property type="component" value="Chromosome 1"/>
</dbReference>
<name>A0A0S2ISU1_LEPBO</name>
<sequence>MTSSFDLLLGLEGNYNFLAGNFLSDLVYLSVRMLESQTPSPEIKKELRKRFNRLDPHMSVDDPFLHEELLKRFRSYLLSILFFEYPQNILGFKSSTHVRYPS</sequence>
<proteinExistence type="predicted"/>
<protein>
    <submittedName>
        <fullName evidence="1">Uncharacterized protein</fullName>
    </submittedName>
</protein>